<gene>
    <name evidence="2" type="ORF">GCM10009745_33050</name>
</gene>
<name>A0ABP4TCQ3_9ACTN</name>
<comment type="caution">
    <text evidence="2">The sequence shown here is derived from an EMBL/GenBank/DDBJ whole genome shotgun (WGS) entry which is preliminary data.</text>
</comment>
<feature type="domain" description="Helix-turn-helix" evidence="1">
    <location>
        <begin position="83"/>
        <end position="130"/>
    </location>
</feature>
<organism evidence="2 3">
    <name type="scientific">Kribbella yunnanensis</name>
    <dbReference type="NCBI Taxonomy" id="190194"/>
    <lineage>
        <taxon>Bacteria</taxon>
        <taxon>Bacillati</taxon>
        <taxon>Actinomycetota</taxon>
        <taxon>Actinomycetes</taxon>
        <taxon>Propionibacteriales</taxon>
        <taxon>Kribbellaceae</taxon>
        <taxon>Kribbella</taxon>
    </lineage>
</organism>
<evidence type="ECO:0000313" key="2">
    <source>
        <dbReference type="EMBL" id="GAA1685907.1"/>
    </source>
</evidence>
<dbReference type="EMBL" id="BAAANF010000010">
    <property type="protein sequence ID" value="GAA1685907.1"/>
    <property type="molecule type" value="Genomic_DNA"/>
</dbReference>
<dbReference type="NCBIfam" id="TIGR01764">
    <property type="entry name" value="excise"/>
    <property type="match status" value="1"/>
</dbReference>
<protein>
    <recommendedName>
        <fullName evidence="1">Helix-turn-helix domain-containing protein</fullName>
    </recommendedName>
</protein>
<sequence>MGSAKIAQVPPDPSEAATADLALRRITRYLSMHADERELRVVVDGDPDESLSLPRSAVELLARVLAHMAAGQGVSVVPAHAELTTQQAADLLNVSRPYLIGLLDTGDIEYRKVGKHRRVRADSLMNYKRKDDQERRAAADELAELDQDLDLY</sequence>
<dbReference type="Proteomes" id="UP001500280">
    <property type="component" value="Unassembled WGS sequence"/>
</dbReference>
<dbReference type="Pfam" id="PF12728">
    <property type="entry name" value="HTH_17"/>
    <property type="match status" value="1"/>
</dbReference>
<accession>A0ABP4TCQ3</accession>
<dbReference type="InterPro" id="IPR041657">
    <property type="entry name" value="HTH_17"/>
</dbReference>
<keyword evidence="3" id="KW-1185">Reference proteome</keyword>
<dbReference type="InterPro" id="IPR010093">
    <property type="entry name" value="SinI_DNA-bd"/>
</dbReference>
<proteinExistence type="predicted"/>
<evidence type="ECO:0000313" key="3">
    <source>
        <dbReference type="Proteomes" id="UP001500280"/>
    </source>
</evidence>
<reference evidence="3" key="1">
    <citation type="journal article" date="2019" name="Int. J. Syst. Evol. Microbiol.">
        <title>The Global Catalogue of Microorganisms (GCM) 10K type strain sequencing project: providing services to taxonomists for standard genome sequencing and annotation.</title>
        <authorList>
            <consortium name="The Broad Institute Genomics Platform"/>
            <consortium name="The Broad Institute Genome Sequencing Center for Infectious Disease"/>
            <person name="Wu L."/>
            <person name="Ma J."/>
        </authorList>
    </citation>
    <scope>NUCLEOTIDE SEQUENCE [LARGE SCALE GENOMIC DNA]</scope>
    <source>
        <strain evidence="3">JCM 14307</strain>
    </source>
</reference>
<evidence type="ECO:0000259" key="1">
    <source>
        <dbReference type="Pfam" id="PF12728"/>
    </source>
</evidence>